<dbReference type="InterPro" id="IPR001789">
    <property type="entry name" value="Sig_transdc_resp-reg_receiver"/>
</dbReference>
<evidence type="ECO:0000256" key="3">
    <source>
        <dbReference type="ARBA" id="ARBA00023163"/>
    </source>
</evidence>
<dbReference type="InterPro" id="IPR018062">
    <property type="entry name" value="HTH_AraC-typ_CS"/>
</dbReference>
<evidence type="ECO:0000256" key="2">
    <source>
        <dbReference type="ARBA" id="ARBA00023125"/>
    </source>
</evidence>
<dbReference type="PANTHER" id="PTHR43280:SF10">
    <property type="entry name" value="REGULATORY PROTEIN POCR"/>
    <property type="match status" value="1"/>
</dbReference>
<dbReference type="CDD" id="cd17536">
    <property type="entry name" value="REC_YesN-like"/>
    <property type="match status" value="1"/>
</dbReference>
<sequence length="498" mass="56380">MKVLIVDDEMIIREGISKVIDWGKEGFEMLKPAESAEEAMERIPVERPDILFTDIRMNGKSGLELAKETKVAYPDLQVVILSGYDEFQYAQQALRDGVSDYLLKTCQPDEILRAAHRMRQVILDQQNRLGGPRLLEKLLLTKQELSTKEQESLLKCYPALKESVDGKYPLQVLIVAVDDAPDVSQSQIYDQLEQALGNVIVEDGHQWICVVRALHAAERPGSRLVELERKLRIRLISGSGGAAVALNSLNRSWSEAVAALEFHWILKGERHIAFEQIANRKGIRTLCSQEEEVQLIGMLKSGNPQEAKQWAAELLELLRRDPQLTPASLQTFLQSIVIAGYRWLERVADSLGKSGQVSTTKEQSEAASRPFSEEAFAEQLIRMMEMYNLLSSGKTSHVQKVIEYVRENLDSHLSLGEVSRHVHIHPTYLSEMFKRETGENFSEFVVRKRMEEAMTILRETPAKIGEVANLVGYSDLKHFKKLFRKHTGQTPSGFRGQS</sequence>
<dbReference type="InterPro" id="IPR041522">
    <property type="entry name" value="CdaR_GGDEF"/>
</dbReference>
<dbReference type="RefSeq" id="WP_216477580.1">
    <property type="nucleotide sequence ID" value="NZ_JAHLQJ010000003.1"/>
</dbReference>
<feature type="modified residue" description="4-aspartylphosphate" evidence="4">
    <location>
        <position position="54"/>
    </location>
</feature>
<dbReference type="Pfam" id="PF00072">
    <property type="entry name" value="Response_reg"/>
    <property type="match status" value="1"/>
</dbReference>
<dbReference type="SMART" id="SM00342">
    <property type="entry name" value="HTH_ARAC"/>
    <property type="match status" value="1"/>
</dbReference>
<dbReference type="PANTHER" id="PTHR43280">
    <property type="entry name" value="ARAC-FAMILY TRANSCRIPTIONAL REGULATOR"/>
    <property type="match status" value="1"/>
</dbReference>
<dbReference type="InterPro" id="IPR018060">
    <property type="entry name" value="HTH_AraC"/>
</dbReference>
<dbReference type="EMBL" id="JAHLQJ010000003">
    <property type="protein sequence ID" value="MBU5671180.1"/>
    <property type="molecule type" value="Genomic_DNA"/>
</dbReference>
<evidence type="ECO:0000313" key="7">
    <source>
        <dbReference type="EMBL" id="MBU5671180.1"/>
    </source>
</evidence>
<protein>
    <submittedName>
        <fullName evidence="7">Response regulator</fullName>
    </submittedName>
</protein>
<dbReference type="PROSITE" id="PS00041">
    <property type="entry name" value="HTH_ARAC_FAMILY_1"/>
    <property type="match status" value="1"/>
</dbReference>
<feature type="domain" description="Response regulatory" evidence="6">
    <location>
        <begin position="2"/>
        <end position="119"/>
    </location>
</feature>
<name>A0ABS6FLW2_9BACL</name>
<evidence type="ECO:0000259" key="6">
    <source>
        <dbReference type="PROSITE" id="PS50110"/>
    </source>
</evidence>
<gene>
    <name evidence="7" type="ORF">KQJ23_04965</name>
</gene>
<evidence type="ECO:0000313" key="8">
    <source>
        <dbReference type="Proteomes" id="UP000743001"/>
    </source>
</evidence>
<dbReference type="Pfam" id="PF17853">
    <property type="entry name" value="GGDEF_2"/>
    <property type="match status" value="1"/>
</dbReference>
<feature type="domain" description="HTH araC/xylS-type" evidence="5">
    <location>
        <begin position="399"/>
        <end position="497"/>
    </location>
</feature>
<keyword evidence="3" id="KW-0804">Transcription</keyword>
<reference evidence="7 8" key="1">
    <citation type="submission" date="2021-06" db="EMBL/GenBank/DDBJ databases">
        <authorList>
            <person name="Sun Q."/>
            <person name="Li D."/>
        </authorList>
    </citation>
    <scope>NUCLEOTIDE SEQUENCE [LARGE SCALE GENOMIC DNA]</scope>
    <source>
        <strain evidence="7 8">MSJ-6</strain>
    </source>
</reference>
<keyword evidence="4" id="KW-0597">Phosphoprotein</keyword>
<keyword evidence="8" id="KW-1185">Reference proteome</keyword>
<accession>A0ABS6FLW2</accession>
<dbReference type="Proteomes" id="UP000743001">
    <property type="component" value="Unassembled WGS sequence"/>
</dbReference>
<keyword evidence="2" id="KW-0238">DNA-binding</keyword>
<evidence type="ECO:0000256" key="4">
    <source>
        <dbReference type="PROSITE-ProRule" id="PRU00169"/>
    </source>
</evidence>
<organism evidence="7 8">
    <name type="scientific">Paenibacillus brevis</name>
    <dbReference type="NCBI Taxonomy" id="2841508"/>
    <lineage>
        <taxon>Bacteria</taxon>
        <taxon>Bacillati</taxon>
        <taxon>Bacillota</taxon>
        <taxon>Bacilli</taxon>
        <taxon>Bacillales</taxon>
        <taxon>Paenibacillaceae</taxon>
        <taxon>Paenibacillus</taxon>
    </lineage>
</organism>
<dbReference type="PROSITE" id="PS50110">
    <property type="entry name" value="RESPONSE_REGULATORY"/>
    <property type="match status" value="1"/>
</dbReference>
<dbReference type="PROSITE" id="PS01124">
    <property type="entry name" value="HTH_ARAC_FAMILY_2"/>
    <property type="match status" value="1"/>
</dbReference>
<proteinExistence type="predicted"/>
<keyword evidence="1" id="KW-0805">Transcription regulation</keyword>
<evidence type="ECO:0000256" key="1">
    <source>
        <dbReference type="ARBA" id="ARBA00023015"/>
    </source>
</evidence>
<dbReference type="Pfam" id="PF12833">
    <property type="entry name" value="HTH_18"/>
    <property type="match status" value="1"/>
</dbReference>
<dbReference type="SMART" id="SM00448">
    <property type="entry name" value="REC"/>
    <property type="match status" value="1"/>
</dbReference>
<comment type="caution">
    <text evidence="7">The sequence shown here is derived from an EMBL/GenBank/DDBJ whole genome shotgun (WGS) entry which is preliminary data.</text>
</comment>
<evidence type="ECO:0000259" key="5">
    <source>
        <dbReference type="PROSITE" id="PS01124"/>
    </source>
</evidence>